<feature type="non-terminal residue" evidence="1">
    <location>
        <position position="1"/>
    </location>
</feature>
<organism evidence="1 2">
    <name type="scientific">Cetraspora pellucida</name>
    <dbReference type="NCBI Taxonomy" id="1433469"/>
    <lineage>
        <taxon>Eukaryota</taxon>
        <taxon>Fungi</taxon>
        <taxon>Fungi incertae sedis</taxon>
        <taxon>Mucoromycota</taxon>
        <taxon>Glomeromycotina</taxon>
        <taxon>Glomeromycetes</taxon>
        <taxon>Diversisporales</taxon>
        <taxon>Gigasporaceae</taxon>
        <taxon>Cetraspora</taxon>
    </lineage>
</organism>
<protein>
    <submittedName>
        <fullName evidence="1">6543_t:CDS:1</fullName>
    </submittedName>
</protein>
<keyword evidence="2" id="KW-1185">Reference proteome</keyword>
<evidence type="ECO:0000313" key="2">
    <source>
        <dbReference type="Proteomes" id="UP000789366"/>
    </source>
</evidence>
<proteinExistence type="predicted"/>
<dbReference type="EMBL" id="CAJVPW010041334">
    <property type="protein sequence ID" value="CAG8748031.1"/>
    <property type="molecule type" value="Genomic_DNA"/>
</dbReference>
<dbReference type="Proteomes" id="UP000789366">
    <property type="component" value="Unassembled WGS sequence"/>
</dbReference>
<evidence type="ECO:0000313" key="1">
    <source>
        <dbReference type="EMBL" id="CAG8748031.1"/>
    </source>
</evidence>
<accession>A0ACA9QEK7</accession>
<gene>
    <name evidence="1" type="ORF">SPELUC_LOCUS14275</name>
</gene>
<feature type="non-terminal residue" evidence="1">
    <location>
        <position position="79"/>
    </location>
</feature>
<reference evidence="1" key="1">
    <citation type="submission" date="2021-06" db="EMBL/GenBank/DDBJ databases">
        <authorList>
            <person name="Kallberg Y."/>
            <person name="Tangrot J."/>
            <person name="Rosling A."/>
        </authorList>
    </citation>
    <scope>NUCLEOTIDE SEQUENCE</scope>
    <source>
        <strain evidence="1">28 12/20/2015</strain>
    </source>
</reference>
<name>A0ACA9QEK7_9GLOM</name>
<comment type="caution">
    <text evidence="1">The sequence shown here is derived from an EMBL/GenBank/DDBJ whole genome shotgun (WGS) entry which is preliminary data.</text>
</comment>
<sequence>DDAIQPFGLIHKYGYFHKQAQEKISETLSTLLLVLPSHSSINVDNENSLSIDSVNENPIKVLEKKIDDLELFLRNHVVE</sequence>